<evidence type="ECO:0000256" key="5">
    <source>
        <dbReference type="ARBA" id="ARBA00022989"/>
    </source>
</evidence>
<evidence type="ECO:0000256" key="8">
    <source>
        <dbReference type="ARBA" id="ARBA00023136"/>
    </source>
</evidence>
<dbReference type="RefSeq" id="WP_248669586.1">
    <property type="nucleotide sequence ID" value="NZ_JALPRX010000129.1"/>
</dbReference>
<keyword evidence="13" id="KW-1185">Reference proteome</keyword>
<dbReference type="PANTHER" id="PTHR10110">
    <property type="entry name" value="SODIUM/HYDROGEN EXCHANGER"/>
    <property type="match status" value="1"/>
</dbReference>
<evidence type="ECO:0000256" key="7">
    <source>
        <dbReference type="ARBA" id="ARBA00023065"/>
    </source>
</evidence>
<dbReference type="GO" id="GO:0051453">
    <property type="term" value="P:regulation of intracellular pH"/>
    <property type="evidence" value="ECO:0007669"/>
    <property type="project" value="TreeGrafter"/>
</dbReference>
<dbReference type="PANTHER" id="PTHR10110:SF86">
    <property type="entry name" value="SODIUM_HYDROGEN EXCHANGER 7"/>
    <property type="match status" value="1"/>
</dbReference>
<evidence type="ECO:0000256" key="3">
    <source>
        <dbReference type="ARBA" id="ARBA00022475"/>
    </source>
</evidence>
<keyword evidence="3" id="KW-1003">Cell membrane</keyword>
<comment type="subcellular location">
    <subcellularLocation>
        <location evidence="10">Cell inner membrane</location>
        <topology evidence="10">Multi-pass membrane protein</topology>
    </subcellularLocation>
    <subcellularLocation>
        <location evidence="1">Cell membrane</location>
        <topology evidence="1">Multi-pass membrane protein</topology>
    </subcellularLocation>
</comment>
<evidence type="ECO:0000256" key="9">
    <source>
        <dbReference type="ARBA" id="ARBA00023201"/>
    </source>
</evidence>
<dbReference type="InterPro" id="IPR004709">
    <property type="entry name" value="NaH_exchanger"/>
</dbReference>
<dbReference type="NCBIfam" id="TIGR00831">
    <property type="entry name" value="a_cpa1"/>
    <property type="match status" value="1"/>
</dbReference>
<keyword evidence="2 10" id="KW-0813">Transport</keyword>
<feature type="transmembrane region" description="Helical" evidence="10">
    <location>
        <begin position="55"/>
        <end position="72"/>
    </location>
</feature>
<dbReference type="Gene3D" id="6.10.140.1330">
    <property type="match status" value="1"/>
</dbReference>
<feature type="transmembrane region" description="Helical" evidence="10">
    <location>
        <begin position="309"/>
        <end position="332"/>
    </location>
</feature>
<feature type="transmembrane region" description="Helical" evidence="10">
    <location>
        <begin position="353"/>
        <end position="377"/>
    </location>
</feature>
<comment type="function">
    <text evidence="10">Na(+)/H(+) antiporter that extrudes sodium in exchange for external protons.</text>
</comment>
<keyword evidence="10" id="KW-0997">Cell inner membrane</keyword>
<evidence type="ECO:0000313" key="12">
    <source>
        <dbReference type="EMBL" id="MCK8787535.1"/>
    </source>
</evidence>
<name>A0A9X1YEE2_9PROT</name>
<dbReference type="PRINTS" id="PR01084">
    <property type="entry name" value="NAHEXCHNGR"/>
</dbReference>
<dbReference type="GO" id="GO:0005886">
    <property type="term" value="C:plasma membrane"/>
    <property type="evidence" value="ECO:0007669"/>
    <property type="project" value="UniProtKB-SubCell"/>
</dbReference>
<keyword evidence="7 10" id="KW-0406">Ion transport</keyword>
<feature type="transmembrane region" description="Helical" evidence="10">
    <location>
        <begin position="216"/>
        <end position="233"/>
    </location>
</feature>
<comment type="caution">
    <text evidence="10">Lacks conserved residue(s) required for the propagation of feature annotation.</text>
</comment>
<keyword evidence="8 10" id="KW-0472">Membrane</keyword>
<keyword evidence="6 10" id="KW-0915">Sodium</keyword>
<evidence type="ECO:0000256" key="1">
    <source>
        <dbReference type="ARBA" id="ARBA00004651"/>
    </source>
</evidence>
<feature type="transmembrane region" description="Helical" evidence="10">
    <location>
        <begin position="389"/>
        <end position="413"/>
    </location>
</feature>
<comment type="caution">
    <text evidence="12">The sequence shown here is derived from an EMBL/GenBank/DDBJ whole genome shotgun (WGS) entry which is preliminary data.</text>
</comment>
<feature type="transmembrane region" description="Helical" evidence="10">
    <location>
        <begin position="113"/>
        <end position="135"/>
    </location>
</feature>
<dbReference type="AlphaFoldDB" id="A0A9X1YEE2"/>
<proteinExistence type="inferred from homology"/>
<evidence type="ECO:0000256" key="6">
    <source>
        <dbReference type="ARBA" id="ARBA00023053"/>
    </source>
</evidence>
<accession>A0A9X1YEE2</accession>
<dbReference type="InterPro" id="IPR006153">
    <property type="entry name" value="Cation/H_exchanger_TM"/>
</dbReference>
<dbReference type="EMBL" id="JALPRX010000129">
    <property type="protein sequence ID" value="MCK8787535.1"/>
    <property type="molecule type" value="Genomic_DNA"/>
</dbReference>
<dbReference type="GO" id="GO:0015386">
    <property type="term" value="F:potassium:proton antiporter activity"/>
    <property type="evidence" value="ECO:0007669"/>
    <property type="project" value="TreeGrafter"/>
</dbReference>
<dbReference type="InterPro" id="IPR018422">
    <property type="entry name" value="Cation/H_exchanger_CPA1"/>
</dbReference>
<sequence>MEDVTTILVLLVAVALGGFMVRLSPVPLPLPILQIGLGALLAYATDFETELQPELFFLLFLPPLLFLDGWRIPKRGLFRDATTIVELALGLVVFTVLGVGLFIHWMIPAMPLAVAFALAAVLSPTDPIAVSAIAARVPIPHRLMHILEGESLLNDASGLVCLRFATAAAMTGAFSLSSALLTFVVVSLGGIAVGVLVTLAVKRVQALLVARIGEDAGLQILVSLLIPFGAYLAAEHFHFSGILAAVAAGIAMNYAELHVASEAETRMRKAAVWDTVQVTLNGAIFVLLGEQLPAILDRAADTVAEVWLLPVYVVAIVLALGLLRLGWVWASLQFTIYRARRRGGPRPVVRWRVLLATSLAGVRGAITLAGVLTLPLALPDGTPFPARDLAIFLAMGVILASLVGGSLLLPIVLRGLRLPLEDHHAREEDEARNLAADAAVREIERVQHELAAGRADADLYAEAAARSMEPYHRRIDGAQLTEAEAERFRTIIEIERSLRLAGLKAEREALFRLRRARQLEDGTLTRLVREIDLAETRLRA</sequence>
<dbReference type="Proteomes" id="UP001139516">
    <property type="component" value="Unassembled WGS sequence"/>
</dbReference>
<gene>
    <name evidence="12" type="ORF">M0638_24500</name>
</gene>
<keyword evidence="9 10" id="KW-0739">Sodium transport</keyword>
<evidence type="ECO:0000259" key="11">
    <source>
        <dbReference type="Pfam" id="PF00999"/>
    </source>
</evidence>
<keyword evidence="5 10" id="KW-1133">Transmembrane helix</keyword>
<feature type="transmembrane region" description="Helical" evidence="10">
    <location>
        <begin position="180"/>
        <end position="204"/>
    </location>
</feature>
<feature type="transmembrane region" description="Helical" evidence="10">
    <location>
        <begin position="239"/>
        <end position="259"/>
    </location>
</feature>
<dbReference type="GO" id="GO:0015385">
    <property type="term" value="F:sodium:proton antiporter activity"/>
    <property type="evidence" value="ECO:0007669"/>
    <property type="project" value="InterPro"/>
</dbReference>
<protein>
    <submittedName>
        <fullName evidence="12">Na+/H+ antiporter</fullName>
    </submittedName>
</protein>
<dbReference type="Pfam" id="PF00999">
    <property type="entry name" value="Na_H_Exchanger"/>
    <property type="match status" value="1"/>
</dbReference>
<keyword evidence="4 10" id="KW-0812">Transmembrane</keyword>
<comment type="similarity">
    <text evidence="10">Belongs to the monovalent cation:proton antiporter 1 (CPA1) transporter (TC 2.A.36) family.</text>
</comment>
<evidence type="ECO:0000256" key="4">
    <source>
        <dbReference type="ARBA" id="ARBA00022692"/>
    </source>
</evidence>
<reference evidence="12" key="1">
    <citation type="submission" date="2022-04" db="EMBL/GenBank/DDBJ databases">
        <title>Roseomonas acroporae sp. nov., isolated from coral Acropora digitifera.</title>
        <authorList>
            <person name="Sun H."/>
        </authorList>
    </citation>
    <scope>NUCLEOTIDE SEQUENCE</scope>
    <source>
        <strain evidence="12">NAR14</strain>
    </source>
</reference>
<evidence type="ECO:0000256" key="2">
    <source>
        <dbReference type="ARBA" id="ARBA00022448"/>
    </source>
</evidence>
<feature type="transmembrane region" description="Helical" evidence="10">
    <location>
        <begin position="84"/>
        <end position="107"/>
    </location>
</feature>
<evidence type="ECO:0000313" key="13">
    <source>
        <dbReference type="Proteomes" id="UP001139516"/>
    </source>
</evidence>
<evidence type="ECO:0000256" key="10">
    <source>
        <dbReference type="RuleBase" id="RU366002"/>
    </source>
</evidence>
<feature type="domain" description="Cation/H+ exchanger transmembrane" evidence="11">
    <location>
        <begin position="13"/>
        <end position="413"/>
    </location>
</feature>
<keyword evidence="10" id="KW-0050">Antiport</keyword>
<dbReference type="GO" id="GO:0098719">
    <property type="term" value="P:sodium ion import across plasma membrane"/>
    <property type="evidence" value="ECO:0007669"/>
    <property type="project" value="TreeGrafter"/>
</dbReference>
<organism evidence="12 13">
    <name type="scientific">Roseomonas acroporae</name>
    <dbReference type="NCBI Taxonomy" id="2937791"/>
    <lineage>
        <taxon>Bacteria</taxon>
        <taxon>Pseudomonadati</taxon>
        <taxon>Pseudomonadota</taxon>
        <taxon>Alphaproteobacteria</taxon>
        <taxon>Acetobacterales</taxon>
        <taxon>Roseomonadaceae</taxon>
        <taxon>Roseomonas</taxon>
    </lineage>
</organism>
<dbReference type="InterPro" id="IPR004705">
    <property type="entry name" value="Cation/H_exchanger_CPA1_bac"/>
</dbReference>